<accession>A0ABQ0BG42</accession>
<reference evidence="2 3" key="1">
    <citation type="submission" date="2024-04" db="EMBL/GenBank/DDBJ databases">
        <title>Defined microbial consortia suppress multidrug-resistant proinflammatory Enterobacteriaceae via ecological control.</title>
        <authorList>
            <person name="Furuichi M."/>
            <person name="Kawaguchi T."/>
            <person name="Pust M."/>
            <person name="Yasuma K."/>
            <person name="Plichta D."/>
            <person name="Hasegawa N."/>
            <person name="Ohya T."/>
            <person name="Bhattarai S."/>
            <person name="Sasajima S."/>
            <person name="Aoto Y."/>
            <person name="Tuganbaev T."/>
            <person name="Yaginuma M."/>
            <person name="Ueda M."/>
            <person name="Okahashi N."/>
            <person name="Amafuji K."/>
            <person name="Kiridooshi Y."/>
            <person name="Sugita K."/>
            <person name="Strazar M."/>
            <person name="Skelly A."/>
            <person name="Suda W."/>
            <person name="Hattori M."/>
            <person name="Nakamoto N."/>
            <person name="Caballero S."/>
            <person name="Norman J."/>
            <person name="Olle B."/>
            <person name="Tanoue T."/>
            <person name="Arita M."/>
            <person name="Bucci V."/>
            <person name="Atarashi K."/>
            <person name="Xavier R."/>
            <person name="Honda K."/>
        </authorList>
    </citation>
    <scope>NUCLEOTIDE SEQUENCE [LARGE SCALE GENOMIC DNA]</scope>
    <source>
        <strain evidence="3">k04-0078-D8-1</strain>
    </source>
</reference>
<dbReference type="Pfam" id="PF22483">
    <property type="entry name" value="Mu-transpos_C_2"/>
    <property type="match status" value="1"/>
</dbReference>
<gene>
    <name evidence="2" type="ORF">K040078D81_44350</name>
</gene>
<dbReference type="PANTHER" id="PTHR35004:SF8">
    <property type="entry name" value="TRANSPOSASE RV3428C-RELATED"/>
    <property type="match status" value="1"/>
</dbReference>
<proteinExistence type="predicted"/>
<protein>
    <recommendedName>
        <fullName evidence="1">Transposase for insertion sequence element IS21-like C-terminal domain-containing protein</fullName>
    </recommendedName>
</protein>
<evidence type="ECO:0000313" key="3">
    <source>
        <dbReference type="Proteomes" id="UP001600943"/>
    </source>
</evidence>
<evidence type="ECO:0000259" key="1">
    <source>
        <dbReference type="Pfam" id="PF22483"/>
    </source>
</evidence>
<dbReference type="EMBL" id="BAABYW010000001">
    <property type="protein sequence ID" value="GAA6410318.1"/>
    <property type="molecule type" value="Genomic_DNA"/>
</dbReference>
<dbReference type="PANTHER" id="PTHR35004">
    <property type="entry name" value="TRANSPOSASE RV3428C-RELATED"/>
    <property type="match status" value="1"/>
</dbReference>
<dbReference type="InterPro" id="IPR054353">
    <property type="entry name" value="IstA-like_C"/>
</dbReference>
<feature type="domain" description="Transposase for insertion sequence element IS21-like C-terminal" evidence="1">
    <location>
        <begin position="113"/>
        <end position="178"/>
    </location>
</feature>
<evidence type="ECO:0000313" key="2">
    <source>
        <dbReference type="EMBL" id="GAA6410318.1"/>
    </source>
</evidence>
<sequence length="315" mass="35821">MVPDNLRAGVTKNTRFETVIPRAYLEMAEYYDTAIVPASVKSPDDKPNAEGSVKFATTWILAALRSFHFFSLAEAKEAAAQKLEELNNRPFQKRVCSRRSAYETEEKEFMLPLPEGPFEPAVWATAKVPNDYCVSDRINRYSVPFDLIGERVDIRITKNMVEVLFHGSRVAYHMRLPKAQRDPVVIPEHMPEAHRKYLSYTKDSFLSWAEPIGPYTLQTVRHFLMADKEPEQGYKYCASLMRATDRYGRTRIESACERVLSFSSVPTLRNIQTVLKNGQDKVPLNSGPQIPVSQAKRCHGITRSADAFRKGGINI</sequence>
<organism evidence="2 3">
    <name type="scientific">Blautia hominis</name>
    <dbReference type="NCBI Taxonomy" id="2025493"/>
    <lineage>
        <taxon>Bacteria</taxon>
        <taxon>Bacillati</taxon>
        <taxon>Bacillota</taxon>
        <taxon>Clostridia</taxon>
        <taxon>Lachnospirales</taxon>
        <taxon>Lachnospiraceae</taxon>
        <taxon>Blautia</taxon>
    </lineage>
</organism>
<name>A0ABQ0BG42_9FIRM</name>
<keyword evidence="3" id="KW-1185">Reference proteome</keyword>
<dbReference type="Proteomes" id="UP001600943">
    <property type="component" value="Unassembled WGS sequence"/>
</dbReference>
<comment type="caution">
    <text evidence="2">The sequence shown here is derived from an EMBL/GenBank/DDBJ whole genome shotgun (WGS) entry which is preliminary data.</text>
</comment>